<dbReference type="AlphaFoldDB" id="A0A5B7FEV1"/>
<sequence>MLQVRVVYECCAAILVLSLITGASFPFVNPEGALTPKGQRCLAGVITTPGQTSDSLQDREGGAAVGMVGNTGPHPRP</sequence>
<keyword evidence="2" id="KW-0732">Signal</keyword>
<feature type="signal peptide" evidence="2">
    <location>
        <begin position="1"/>
        <end position="22"/>
    </location>
</feature>
<gene>
    <name evidence="3" type="ORF">E2C01_037401</name>
</gene>
<name>A0A5B7FEV1_PORTR</name>
<organism evidence="3 4">
    <name type="scientific">Portunus trituberculatus</name>
    <name type="common">Swimming crab</name>
    <name type="synonym">Neptunus trituberculatus</name>
    <dbReference type="NCBI Taxonomy" id="210409"/>
    <lineage>
        <taxon>Eukaryota</taxon>
        <taxon>Metazoa</taxon>
        <taxon>Ecdysozoa</taxon>
        <taxon>Arthropoda</taxon>
        <taxon>Crustacea</taxon>
        <taxon>Multicrustacea</taxon>
        <taxon>Malacostraca</taxon>
        <taxon>Eumalacostraca</taxon>
        <taxon>Eucarida</taxon>
        <taxon>Decapoda</taxon>
        <taxon>Pleocyemata</taxon>
        <taxon>Brachyura</taxon>
        <taxon>Eubrachyura</taxon>
        <taxon>Portunoidea</taxon>
        <taxon>Portunidae</taxon>
        <taxon>Portuninae</taxon>
        <taxon>Portunus</taxon>
    </lineage>
</organism>
<feature type="chain" id="PRO_5022978045" evidence="2">
    <location>
        <begin position="23"/>
        <end position="77"/>
    </location>
</feature>
<feature type="region of interest" description="Disordered" evidence="1">
    <location>
        <begin position="49"/>
        <end position="77"/>
    </location>
</feature>
<dbReference type="EMBL" id="VSRR010005973">
    <property type="protein sequence ID" value="MPC43749.1"/>
    <property type="molecule type" value="Genomic_DNA"/>
</dbReference>
<reference evidence="3 4" key="1">
    <citation type="submission" date="2019-05" db="EMBL/GenBank/DDBJ databases">
        <title>Another draft genome of Portunus trituberculatus and its Hox gene families provides insights of decapod evolution.</title>
        <authorList>
            <person name="Jeong J.-H."/>
            <person name="Song I."/>
            <person name="Kim S."/>
            <person name="Choi T."/>
            <person name="Kim D."/>
            <person name="Ryu S."/>
            <person name="Kim W."/>
        </authorList>
    </citation>
    <scope>NUCLEOTIDE SEQUENCE [LARGE SCALE GENOMIC DNA]</scope>
    <source>
        <tissue evidence="3">Muscle</tissue>
    </source>
</reference>
<evidence type="ECO:0000256" key="2">
    <source>
        <dbReference type="SAM" id="SignalP"/>
    </source>
</evidence>
<accession>A0A5B7FEV1</accession>
<evidence type="ECO:0000313" key="4">
    <source>
        <dbReference type="Proteomes" id="UP000324222"/>
    </source>
</evidence>
<dbReference type="Proteomes" id="UP000324222">
    <property type="component" value="Unassembled WGS sequence"/>
</dbReference>
<evidence type="ECO:0000313" key="3">
    <source>
        <dbReference type="EMBL" id="MPC43749.1"/>
    </source>
</evidence>
<comment type="caution">
    <text evidence="3">The sequence shown here is derived from an EMBL/GenBank/DDBJ whole genome shotgun (WGS) entry which is preliminary data.</text>
</comment>
<proteinExistence type="predicted"/>
<protein>
    <submittedName>
        <fullName evidence="3">Uncharacterized protein</fullName>
    </submittedName>
</protein>
<evidence type="ECO:0000256" key="1">
    <source>
        <dbReference type="SAM" id="MobiDB-lite"/>
    </source>
</evidence>
<keyword evidence="4" id="KW-1185">Reference proteome</keyword>